<feature type="transmembrane region" description="Helical" evidence="1">
    <location>
        <begin position="39"/>
        <end position="60"/>
    </location>
</feature>
<evidence type="ECO:0000256" key="1">
    <source>
        <dbReference type="SAM" id="Phobius"/>
    </source>
</evidence>
<dbReference type="Proteomes" id="UP000073923">
    <property type="component" value="Unassembled WGS sequence"/>
</dbReference>
<evidence type="ECO:0000313" key="2">
    <source>
        <dbReference type="EMBL" id="KTT97716.1"/>
    </source>
</evidence>
<evidence type="ECO:0000313" key="3">
    <source>
        <dbReference type="Proteomes" id="UP000073923"/>
    </source>
</evidence>
<dbReference type="AlphaFoldDB" id="A0A147IQL3"/>
<gene>
    <name evidence="2" type="ORF">NS355_10990</name>
</gene>
<keyword evidence="1" id="KW-0812">Transmembrane</keyword>
<dbReference type="PATRIC" id="fig|172044.3.peg.2174"/>
<reference evidence="2 3" key="1">
    <citation type="journal article" date="2016" name="Front. Microbiol.">
        <title>Genomic Resource of Rice Seed Associated Bacteria.</title>
        <authorList>
            <person name="Midha S."/>
            <person name="Bansal K."/>
            <person name="Sharma S."/>
            <person name="Kumar N."/>
            <person name="Patil P.P."/>
            <person name="Chaudhry V."/>
            <person name="Patil P.B."/>
        </authorList>
    </citation>
    <scope>NUCLEOTIDE SEQUENCE [LARGE SCALE GENOMIC DNA]</scope>
    <source>
        <strain evidence="2 3">NS355</strain>
    </source>
</reference>
<dbReference type="RefSeq" id="WP_058745756.1">
    <property type="nucleotide sequence ID" value="NZ_LDTF01000056.1"/>
</dbReference>
<name>A0A147IQL3_9SPHN</name>
<dbReference type="EMBL" id="LDTF01000056">
    <property type="protein sequence ID" value="KTT97716.1"/>
    <property type="molecule type" value="Genomic_DNA"/>
</dbReference>
<comment type="caution">
    <text evidence="2">The sequence shown here is derived from an EMBL/GenBank/DDBJ whole genome shotgun (WGS) entry which is preliminary data.</text>
</comment>
<feature type="transmembrane region" description="Helical" evidence="1">
    <location>
        <begin position="72"/>
        <end position="101"/>
    </location>
</feature>
<keyword evidence="1" id="KW-1133">Transmembrane helix</keyword>
<organism evidence="2 3">
    <name type="scientific">Sphingomonas yabuuchiae</name>
    <dbReference type="NCBI Taxonomy" id="172044"/>
    <lineage>
        <taxon>Bacteria</taxon>
        <taxon>Pseudomonadati</taxon>
        <taxon>Pseudomonadota</taxon>
        <taxon>Alphaproteobacteria</taxon>
        <taxon>Sphingomonadales</taxon>
        <taxon>Sphingomonadaceae</taxon>
        <taxon>Sphingomonas</taxon>
    </lineage>
</organism>
<accession>A0A147IQL3</accession>
<dbReference type="OrthoDB" id="7579497at2"/>
<protein>
    <submittedName>
        <fullName evidence="2">Uncharacterized protein</fullName>
    </submittedName>
</protein>
<keyword evidence="1" id="KW-0472">Membrane</keyword>
<sequence>MRALLSLMLAFVIAVAGTGIAKAIDPTIFGSCFEGSCGYAAMLVALLAVLFLAPILWVALRRVGPLGRLLLFFGLFALIGPFILTTALWLFGLAALVYAMVRSIRRARAEGRPIRAMLIVPRARP</sequence>
<proteinExistence type="predicted"/>